<dbReference type="Gene3D" id="1.25.40.10">
    <property type="entry name" value="Tetratricopeptide repeat domain"/>
    <property type="match status" value="5"/>
</dbReference>
<organism evidence="5 6">
    <name type="scientific">Canna indica</name>
    <name type="common">Indian-shot</name>
    <dbReference type="NCBI Taxonomy" id="4628"/>
    <lineage>
        <taxon>Eukaryota</taxon>
        <taxon>Viridiplantae</taxon>
        <taxon>Streptophyta</taxon>
        <taxon>Embryophyta</taxon>
        <taxon>Tracheophyta</taxon>
        <taxon>Spermatophyta</taxon>
        <taxon>Magnoliopsida</taxon>
        <taxon>Liliopsida</taxon>
        <taxon>Zingiberales</taxon>
        <taxon>Cannaceae</taxon>
        <taxon>Canna</taxon>
    </lineage>
</organism>
<dbReference type="GO" id="GO:0003723">
    <property type="term" value="F:RNA binding"/>
    <property type="evidence" value="ECO:0007669"/>
    <property type="project" value="InterPro"/>
</dbReference>
<dbReference type="Pfam" id="PF13041">
    <property type="entry name" value="PPR_2"/>
    <property type="match status" value="4"/>
</dbReference>
<dbReference type="PANTHER" id="PTHR47926">
    <property type="entry name" value="PENTATRICOPEPTIDE REPEAT-CONTAINING PROTEIN"/>
    <property type="match status" value="1"/>
</dbReference>
<feature type="domain" description="DYW" evidence="4">
    <location>
        <begin position="644"/>
        <end position="736"/>
    </location>
</feature>
<dbReference type="NCBIfam" id="TIGR00756">
    <property type="entry name" value="PPR"/>
    <property type="match status" value="6"/>
</dbReference>
<dbReference type="Pfam" id="PF14432">
    <property type="entry name" value="DYW_deaminase"/>
    <property type="match status" value="1"/>
</dbReference>
<dbReference type="InterPro" id="IPR002885">
    <property type="entry name" value="PPR_rpt"/>
</dbReference>
<keyword evidence="1" id="KW-0677">Repeat</keyword>
<feature type="repeat" description="PPR" evidence="3">
    <location>
        <begin position="64"/>
        <end position="98"/>
    </location>
</feature>
<dbReference type="FunFam" id="1.25.40.10:FF:000280">
    <property type="entry name" value="Pentatricopeptide repeat-containing protein"/>
    <property type="match status" value="1"/>
</dbReference>
<reference evidence="5 6" key="1">
    <citation type="submission" date="2023-10" db="EMBL/GenBank/DDBJ databases">
        <title>Chromosome-scale genome assembly provides insights into flower coloration mechanisms of Canna indica.</title>
        <authorList>
            <person name="Li C."/>
        </authorList>
    </citation>
    <scope>NUCLEOTIDE SEQUENCE [LARGE SCALE GENOMIC DNA]</scope>
    <source>
        <tissue evidence="5">Flower</tissue>
    </source>
</reference>
<keyword evidence="6" id="KW-1185">Reference proteome</keyword>
<dbReference type="AlphaFoldDB" id="A0AAQ3PZ57"/>
<comment type="similarity">
    <text evidence="2">Belongs to the PPR family. PCMP-E subfamily.</text>
</comment>
<dbReference type="PANTHER" id="PTHR47926:SF358">
    <property type="entry name" value="PENTATRICOPEPTIDE REPEAT-CONTAINING PROTEIN-RELATED"/>
    <property type="match status" value="1"/>
</dbReference>
<dbReference type="Pfam" id="PF20431">
    <property type="entry name" value="E_motif"/>
    <property type="match status" value="1"/>
</dbReference>
<dbReference type="InterPro" id="IPR046960">
    <property type="entry name" value="PPR_At4g14850-like_plant"/>
</dbReference>
<feature type="repeat" description="PPR" evidence="3">
    <location>
        <begin position="297"/>
        <end position="327"/>
    </location>
</feature>
<sequence>MRLKWPAVSSLRQATQLHAQLIVTGALFHFPPTTHLLKCFTDFSEHSGHLSYALNFFFQIPDPSAFQWNTIIRACSRNNCPQESVHLFHQMRRKEVPPDAYTFQFLFKSCGLAGLAIEGQMVHGLLIRLFPESYAHVANSLVHMYIEFEWVDDAMRAFELIDQKDVVSWTTVIGGLVKFGSLDEARRLFDEMPTRNVVSWTTVIAGHAKAGRASEAVRLFKEMLSDNIAPDTVSMVAVLSACAQLRDVQLGKWVHQLVFEKRIGISSNLAVALIDMYAKGGDIKSAHQIFDSMAHKSIPAWNAIIDGYCKMGYIDVGHSLFERMDAPDIISFNSMITGYIQSSRLKEALLLFARLRVSGLQPDRFTLVGLLTACAGLGALSQGKILHAQIEEGFVKRDVFLGTALLDMYAKCGKMDQAMLVFDRLEERDAQTWTVIISGLATNGMGHVAIEHFCLMKDKGIKPNAVAYVSVLTACSHSGLLEEGRMFFDEMSTQYKITPEIEHYGCMVDLLGRLGHLEEAVELIENMPMEPNAVIWGSMLSACRLHKNTDLAEKATMHILELEPQEDAAYVQLYNIYVDNKRWADACKIRRLMEDRGVKKTAGYSSITIVGQVHKFIAGDQMHPEIMEIQTMIGEMTKRLKSAGYSPITEQISLEMDEEEKEQALFTHSEKMAIAFGIMKLPSNLPIHVIKNLRVCEDCHSAIKLISKIWNREIVVRDRSRFHHFRDANCSCNDFW</sequence>
<evidence type="ECO:0000259" key="4">
    <source>
        <dbReference type="Pfam" id="PF14432"/>
    </source>
</evidence>
<evidence type="ECO:0000256" key="1">
    <source>
        <dbReference type="ARBA" id="ARBA00022737"/>
    </source>
</evidence>
<feature type="repeat" description="PPR" evidence="3">
    <location>
        <begin position="398"/>
        <end position="428"/>
    </location>
</feature>
<dbReference type="Pfam" id="PF12854">
    <property type="entry name" value="PPR_1"/>
    <property type="match status" value="1"/>
</dbReference>
<evidence type="ECO:0000313" key="5">
    <source>
        <dbReference type="EMBL" id="WOK91555.1"/>
    </source>
</evidence>
<gene>
    <name evidence="5" type="ORF">Cni_G00246</name>
</gene>
<dbReference type="Proteomes" id="UP001327560">
    <property type="component" value="Chromosome 1"/>
</dbReference>
<feature type="repeat" description="PPR" evidence="3">
    <location>
        <begin position="165"/>
        <end position="195"/>
    </location>
</feature>
<proteinExistence type="inferred from homology"/>
<evidence type="ECO:0000313" key="6">
    <source>
        <dbReference type="Proteomes" id="UP001327560"/>
    </source>
</evidence>
<feature type="repeat" description="PPR" evidence="3">
    <location>
        <begin position="196"/>
        <end position="230"/>
    </location>
</feature>
<dbReference type="InterPro" id="IPR032867">
    <property type="entry name" value="DYW_dom"/>
</dbReference>
<dbReference type="GO" id="GO:0009451">
    <property type="term" value="P:RNA modification"/>
    <property type="evidence" value="ECO:0007669"/>
    <property type="project" value="InterPro"/>
</dbReference>
<name>A0AAQ3PZ57_9LILI</name>
<dbReference type="Pfam" id="PF01535">
    <property type="entry name" value="PPR"/>
    <property type="match status" value="4"/>
</dbReference>
<dbReference type="FunFam" id="1.25.40.10:FF:000393">
    <property type="entry name" value="Pentatricopeptide repeat-containing protein At1g20230"/>
    <property type="match status" value="1"/>
</dbReference>
<dbReference type="EMBL" id="CP136890">
    <property type="protein sequence ID" value="WOK91555.1"/>
    <property type="molecule type" value="Genomic_DNA"/>
</dbReference>
<dbReference type="InterPro" id="IPR046848">
    <property type="entry name" value="E_motif"/>
</dbReference>
<dbReference type="GO" id="GO:0008270">
    <property type="term" value="F:zinc ion binding"/>
    <property type="evidence" value="ECO:0007669"/>
    <property type="project" value="InterPro"/>
</dbReference>
<feature type="repeat" description="PPR" evidence="3">
    <location>
        <begin position="328"/>
        <end position="362"/>
    </location>
</feature>
<dbReference type="FunFam" id="1.25.40.10:FF:000441">
    <property type="entry name" value="Pentatricopeptide repeat-containing protein mitochondrial"/>
    <property type="match status" value="1"/>
</dbReference>
<evidence type="ECO:0000256" key="3">
    <source>
        <dbReference type="PROSITE-ProRule" id="PRU00708"/>
    </source>
</evidence>
<dbReference type="PROSITE" id="PS51375">
    <property type="entry name" value="PPR"/>
    <property type="match status" value="7"/>
</dbReference>
<evidence type="ECO:0000256" key="2">
    <source>
        <dbReference type="ARBA" id="ARBA00061659"/>
    </source>
</evidence>
<protein>
    <submittedName>
        <fullName evidence="5">Pentatricopeptide repeat-containing protein</fullName>
    </submittedName>
</protein>
<dbReference type="InterPro" id="IPR011990">
    <property type="entry name" value="TPR-like_helical_dom_sf"/>
</dbReference>
<dbReference type="FunFam" id="1.25.40.10:FF:000031">
    <property type="entry name" value="Pentatricopeptide repeat-containing protein mitochondrial"/>
    <property type="match status" value="1"/>
</dbReference>
<feature type="repeat" description="PPR" evidence="3">
    <location>
        <begin position="429"/>
        <end position="463"/>
    </location>
</feature>
<accession>A0AAQ3PZ57</accession>